<name>J9FVL2_9ZZZZ</name>
<gene>
    <name evidence="2" type="ORF">EVA_20469</name>
</gene>
<reference evidence="2" key="1">
    <citation type="journal article" date="2012" name="PLoS ONE">
        <title>Gene sets for utilization of primary and secondary nutrition supplies in the distal gut of endangered iberian lynx.</title>
        <authorList>
            <person name="Alcaide M."/>
            <person name="Messina E."/>
            <person name="Richter M."/>
            <person name="Bargiela R."/>
            <person name="Peplies J."/>
            <person name="Huws S.A."/>
            <person name="Newbold C.J."/>
            <person name="Golyshin P.N."/>
            <person name="Simon M.A."/>
            <person name="Lopez G."/>
            <person name="Yakimov M.M."/>
            <person name="Ferrer M."/>
        </authorList>
    </citation>
    <scope>NUCLEOTIDE SEQUENCE</scope>
</reference>
<sequence>MHRCRPPCSRRPPACHPTRRGGSGCCCRRWQTRC</sequence>
<evidence type="ECO:0000313" key="2">
    <source>
        <dbReference type="EMBL" id="EJW91424.1"/>
    </source>
</evidence>
<evidence type="ECO:0000256" key="1">
    <source>
        <dbReference type="SAM" id="MobiDB-lite"/>
    </source>
</evidence>
<accession>J9FVL2</accession>
<dbReference type="EMBL" id="AMCI01008189">
    <property type="protein sequence ID" value="EJW91424.1"/>
    <property type="molecule type" value="Genomic_DNA"/>
</dbReference>
<proteinExistence type="predicted"/>
<dbReference type="AlphaFoldDB" id="J9FVL2"/>
<protein>
    <submittedName>
        <fullName evidence="2">Uncharacterized protein</fullName>
    </submittedName>
</protein>
<comment type="caution">
    <text evidence="2">The sequence shown here is derived from an EMBL/GenBank/DDBJ whole genome shotgun (WGS) entry which is preliminary data.</text>
</comment>
<feature type="region of interest" description="Disordered" evidence="1">
    <location>
        <begin position="1"/>
        <end position="24"/>
    </location>
</feature>
<organism evidence="2">
    <name type="scientific">gut metagenome</name>
    <dbReference type="NCBI Taxonomy" id="749906"/>
    <lineage>
        <taxon>unclassified sequences</taxon>
        <taxon>metagenomes</taxon>
        <taxon>organismal metagenomes</taxon>
    </lineage>
</organism>